<dbReference type="eggNOG" id="COG1309">
    <property type="taxonomic scope" value="Bacteria"/>
</dbReference>
<dbReference type="EMBL" id="CP001678">
    <property type="protein sequence ID" value="ACT58014.1"/>
    <property type="molecule type" value="Genomic_DNA"/>
</dbReference>
<evidence type="ECO:0000313" key="2">
    <source>
        <dbReference type="Proteomes" id="UP000002745"/>
    </source>
</evidence>
<dbReference type="Proteomes" id="UP000002745">
    <property type="component" value="Chromosome"/>
</dbReference>
<dbReference type="KEGG" id="hba:Hbal_0312"/>
<dbReference type="AlphaFoldDB" id="C6XLV8"/>
<organism evidence="1 2">
    <name type="scientific">Hirschia baltica (strain ATCC 49814 / DSM 5838 / IFAM 1418)</name>
    <dbReference type="NCBI Taxonomy" id="582402"/>
    <lineage>
        <taxon>Bacteria</taxon>
        <taxon>Pseudomonadati</taxon>
        <taxon>Pseudomonadota</taxon>
        <taxon>Alphaproteobacteria</taxon>
        <taxon>Hyphomonadales</taxon>
        <taxon>Hyphomonadaceae</taxon>
        <taxon>Hirschia</taxon>
    </lineage>
</organism>
<gene>
    <name evidence="1" type="ordered locus">Hbal_0312</name>
</gene>
<dbReference type="HOGENOM" id="CLU_1243907_0_0_5"/>
<evidence type="ECO:0000313" key="1">
    <source>
        <dbReference type="EMBL" id="ACT58014.1"/>
    </source>
</evidence>
<sequence>MFFNQNRADNPPLQAAAKAALLLAGSTAWEKINVQDIANTADLKLADIYDLGGKPVLLAEIDSMFDRVMGEGLSPLLPDASEDDRRERLLHVIMQRFDAMENHRSAIENIQDFYAKTPTELAKAGMRRTKTAKWALFVAGVDEKAIGTKALGLTAILLRGMRVWLADEDAHDKTAEAIEKDLSKVRGWKQDIVSFSENFHDRFSSFTKNAWKRGRHSKDEEV</sequence>
<dbReference type="OrthoDB" id="7828598at2"/>
<evidence type="ECO:0008006" key="3">
    <source>
        <dbReference type="Google" id="ProtNLM"/>
    </source>
</evidence>
<dbReference type="Gene3D" id="1.10.357.10">
    <property type="entry name" value="Tetracycline Repressor, domain 2"/>
    <property type="match status" value="1"/>
</dbReference>
<accession>C6XLV8</accession>
<name>C6XLV8_HIRBI</name>
<keyword evidence="2" id="KW-1185">Reference proteome</keyword>
<protein>
    <recommendedName>
        <fullName evidence="3">TetR family transcriptional regulator</fullName>
    </recommendedName>
</protein>
<reference evidence="2" key="1">
    <citation type="journal article" date="2011" name="J. Bacteriol.">
        <title>Genome sequences of eight morphologically diverse alphaproteobacteria.</title>
        <authorList>
            <consortium name="US DOE Joint Genome Institute"/>
            <person name="Brown P.J."/>
            <person name="Kysela D.T."/>
            <person name="Buechlein A."/>
            <person name="Hemmerich C."/>
            <person name="Brun Y.V."/>
        </authorList>
    </citation>
    <scope>NUCLEOTIDE SEQUENCE [LARGE SCALE GENOMIC DNA]</scope>
    <source>
        <strain evidence="2">ATCC 49814 / DSM 5838 / IFAM 1418</strain>
    </source>
</reference>
<dbReference type="RefSeq" id="WP_012778172.1">
    <property type="nucleotide sequence ID" value="NC_012982.1"/>
</dbReference>
<proteinExistence type="predicted"/>
<dbReference type="STRING" id="582402.Hbal_0312"/>